<dbReference type="Pfam" id="PF03227">
    <property type="entry name" value="GILT"/>
    <property type="match status" value="1"/>
</dbReference>
<name>A0A9P0E569_NEZVI</name>
<dbReference type="AlphaFoldDB" id="A0A9P0E569"/>
<reference evidence="4" key="1">
    <citation type="submission" date="2022-01" db="EMBL/GenBank/DDBJ databases">
        <authorList>
            <person name="King R."/>
        </authorList>
    </citation>
    <scope>NUCLEOTIDE SEQUENCE</scope>
</reference>
<dbReference type="EMBL" id="OV725077">
    <property type="protein sequence ID" value="CAH1390038.1"/>
    <property type="molecule type" value="Genomic_DNA"/>
</dbReference>
<dbReference type="PANTHER" id="PTHR13234:SF71">
    <property type="entry name" value="GAMMA-INTERFERON-INDUCIBLE LYSOSOMAL THIOL REDUCTASE-LIKE PROTEIN"/>
    <property type="match status" value="1"/>
</dbReference>
<keyword evidence="3" id="KW-0732">Signal</keyword>
<feature type="signal peptide" evidence="3">
    <location>
        <begin position="1"/>
        <end position="18"/>
    </location>
</feature>
<protein>
    <submittedName>
        <fullName evidence="4">Uncharacterized protein</fullName>
    </submittedName>
</protein>
<evidence type="ECO:0000256" key="3">
    <source>
        <dbReference type="SAM" id="SignalP"/>
    </source>
</evidence>
<dbReference type="PANTHER" id="PTHR13234">
    <property type="entry name" value="GAMMA-INTERFERON INDUCIBLE LYSOSOMAL THIOL REDUCTASE GILT"/>
    <property type="match status" value="1"/>
</dbReference>
<dbReference type="Proteomes" id="UP001152798">
    <property type="component" value="Chromosome 1"/>
</dbReference>
<comment type="similarity">
    <text evidence="1">Belongs to the GILT family.</text>
</comment>
<dbReference type="InterPro" id="IPR004911">
    <property type="entry name" value="Interferon-induced_GILT"/>
</dbReference>
<feature type="chain" id="PRO_5040468217" evidence="3">
    <location>
        <begin position="19"/>
        <end position="215"/>
    </location>
</feature>
<keyword evidence="2" id="KW-0325">Glycoprotein</keyword>
<dbReference type="OrthoDB" id="958254at2759"/>
<evidence type="ECO:0000313" key="4">
    <source>
        <dbReference type="EMBL" id="CAH1390038.1"/>
    </source>
</evidence>
<evidence type="ECO:0000256" key="1">
    <source>
        <dbReference type="ARBA" id="ARBA00005679"/>
    </source>
</evidence>
<keyword evidence="5" id="KW-1185">Reference proteome</keyword>
<dbReference type="GO" id="GO:0016671">
    <property type="term" value="F:oxidoreductase activity, acting on a sulfur group of donors, disulfide as acceptor"/>
    <property type="evidence" value="ECO:0007669"/>
    <property type="project" value="InterPro"/>
</dbReference>
<organism evidence="4 5">
    <name type="scientific">Nezara viridula</name>
    <name type="common">Southern green stink bug</name>
    <name type="synonym">Cimex viridulus</name>
    <dbReference type="NCBI Taxonomy" id="85310"/>
    <lineage>
        <taxon>Eukaryota</taxon>
        <taxon>Metazoa</taxon>
        <taxon>Ecdysozoa</taxon>
        <taxon>Arthropoda</taxon>
        <taxon>Hexapoda</taxon>
        <taxon>Insecta</taxon>
        <taxon>Pterygota</taxon>
        <taxon>Neoptera</taxon>
        <taxon>Paraneoptera</taxon>
        <taxon>Hemiptera</taxon>
        <taxon>Heteroptera</taxon>
        <taxon>Panheteroptera</taxon>
        <taxon>Pentatomomorpha</taxon>
        <taxon>Pentatomoidea</taxon>
        <taxon>Pentatomidae</taxon>
        <taxon>Pentatominae</taxon>
        <taxon>Nezara</taxon>
    </lineage>
</organism>
<gene>
    <name evidence="4" type="ORF">NEZAVI_LOCUS1308</name>
</gene>
<evidence type="ECO:0000313" key="5">
    <source>
        <dbReference type="Proteomes" id="UP001152798"/>
    </source>
</evidence>
<sequence>MFTSLSLLIVCSVAFTQANSNNKTVLPVPFTLYYESLCPYSERFILNQLVPTYDDKDFAGLLANMDLVPYGHVYDPDFSKYKYTCQHGVPECEGNKLHGCAIKYIEDKSTLLHYFSCLINITQSVPILSYPVNECKNIVPDDKMLQISKCYNSTEGWDLFNKHGEATKNFFGSNRFYVPYVSFNRTKNENISVIGRKNFKKALCIENGVKHTTCS</sequence>
<evidence type="ECO:0000256" key="2">
    <source>
        <dbReference type="ARBA" id="ARBA00023180"/>
    </source>
</evidence>
<proteinExistence type="inferred from homology"/>
<accession>A0A9P0E569</accession>